<dbReference type="InterPro" id="IPR008279">
    <property type="entry name" value="PEP-util_enz_mobile_dom"/>
</dbReference>
<dbReference type="PANTHER" id="PTHR43615">
    <property type="entry name" value="PHOSPHOENOLPYRUVATE SYNTHASE-RELATED"/>
    <property type="match status" value="1"/>
</dbReference>
<proteinExistence type="inferred from homology"/>
<dbReference type="Proteomes" id="UP001153712">
    <property type="component" value="Chromosome 14"/>
</dbReference>
<feature type="domain" description="Pyruvate phosphate dikinase AMP/ATP-binding" evidence="4">
    <location>
        <begin position="416"/>
        <end position="723"/>
    </location>
</feature>
<dbReference type="Pfam" id="PF01326">
    <property type="entry name" value="PPDK_N"/>
    <property type="match status" value="1"/>
</dbReference>
<dbReference type="InterPro" id="IPR036637">
    <property type="entry name" value="Phosphohistidine_dom_sf"/>
</dbReference>
<feature type="transmembrane region" description="Helical" evidence="2">
    <location>
        <begin position="6"/>
        <end position="24"/>
    </location>
</feature>
<keyword evidence="2" id="KW-0472">Membrane</keyword>
<organism evidence="5 6">
    <name type="scientific">Phyllotreta striolata</name>
    <name type="common">Striped flea beetle</name>
    <name type="synonym">Crioceris striolata</name>
    <dbReference type="NCBI Taxonomy" id="444603"/>
    <lineage>
        <taxon>Eukaryota</taxon>
        <taxon>Metazoa</taxon>
        <taxon>Ecdysozoa</taxon>
        <taxon>Arthropoda</taxon>
        <taxon>Hexapoda</taxon>
        <taxon>Insecta</taxon>
        <taxon>Pterygota</taxon>
        <taxon>Neoptera</taxon>
        <taxon>Endopterygota</taxon>
        <taxon>Coleoptera</taxon>
        <taxon>Polyphaga</taxon>
        <taxon>Cucujiformia</taxon>
        <taxon>Chrysomeloidea</taxon>
        <taxon>Chrysomelidae</taxon>
        <taxon>Galerucinae</taxon>
        <taxon>Alticini</taxon>
        <taxon>Phyllotreta</taxon>
    </lineage>
</organism>
<reference evidence="5" key="1">
    <citation type="submission" date="2022-01" db="EMBL/GenBank/DDBJ databases">
        <authorList>
            <person name="King R."/>
        </authorList>
    </citation>
    <scope>NUCLEOTIDE SEQUENCE</scope>
</reference>
<keyword evidence="2" id="KW-1133">Transmembrane helix</keyword>
<gene>
    <name evidence="5" type="ORF">PHYEVI_LOCUS4043</name>
</gene>
<evidence type="ECO:0000259" key="3">
    <source>
        <dbReference type="Pfam" id="PF00391"/>
    </source>
</evidence>
<evidence type="ECO:0000313" key="6">
    <source>
        <dbReference type="Proteomes" id="UP001153712"/>
    </source>
</evidence>
<protein>
    <recommendedName>
        <fullName evidence="7">Phosphoenolpyruvate synthase</fullName>
    </recommendedName>
</protein>
<dbReference type="PANTHER" id="PTHR43615:SF1">
    <property type="entry name" value="PPDK_N DOMAIN-CONTAINING PROTEIN"/>
    <property type="match status" value="1"/>
</dbReference>
<dbReference type="Gene3D" id="3.30.1490.20">
    <property type="entry name" value="ATP-grasp fold, A domain"/>
    <property type="match status" value="1"/>
</dbReference>
<dbReference type="InterPro" id="IPR051549">
    <property type="entry name" value="PEP_Utilizing_Enz"/>
</dbReference>
<dbReference type="SUPFAM" id="SSF56059">
    <property type="entry name" value="Glutathione synthetase ATP-binding domain-like"/>
    <property type="match status" value="1"/>
</dbReference>
<dbReference type="OrthoDB" id="6123450at2759"/>
<name>A0A9N9TLA4_PHYSR</name>
<dbReference type="SUPFAM" id="SSF52009">
    <property type="entry name" value="Phosphohistidine domain"/>
    <property type="match status" value="1"/>
</dbReference>
<evidence type="ECO:0000259" key="4">
    <source>
        <dbReference type="Pfam" id="PF01326"/>
    </source>
</evidence>
<dbReference type="InterPro" id="IPR013815">
    <property type="entry name" value="ATP_grasp_subdomain_1"/>
</dbReference>
<comment type="similarity">
    <text evidence="1">Belongs to the PEP-utilizing enzyme family.</text>
</comment>
<evidence type="ECO:0000313" key="5">
    <source>
        <dbReference type="EMBL" id="CAG9857640.1"/>
    </source>
</evidence>
<dbReference type="GO" id="GO:0005524">
    <property type="term" value="F:ATP binding"/>
    <property type="evidence" value="ECO:0007669"/>
    <property type="project" value="InterPro"/>
</dbReference>
<accession>A0A9N9TLA4</accession>
<dbReference type="Gene3D" id="3.30.470.20">
    <property type="entry name" value="ATP-grasp fold, B domain"/>
    <property type="match status" value="1"/>
</dbReference>
<dbReference type="EMBL" id="OU900107">
    <property type="protein sequence ID" value="CAG9857640.1"/>
    <property type="molecule type" value="Genomic_DNA"/>
</dbReference>
<dbReference type="InterPro" id="IPR002192">
    <property type="entry name" value="PPDK_AMP/ATP-bd"/>
</dbReference>
<keyword evidence="2" id="KW-0812">Transmembrane</keyword>
<evidence type="ECO:0008006" key="7">
    <source>
        <dbReference type="Google" id="ProtNLM"/>
    </source>
</evidence>
<keyword evidence="6" id="KW-1185">Reference proteome</keyword>
<feature type="domain" description="PEP-utilising enzyme mobile" evidence="3">
    <location>
        <begin position="1208"/>
        <end position="1278"/>
    </location>
</feature>
<evidence type="ECO:0000256" key="2">
    <source>
        <dbReference type="SAM" id="Phobius"/>
    </source>
</evidence>
<dbReference type="GO" id="GO:0016301">
    <property type="term" value="F:kinase activity"/>
    <property type="evidence" value="ECO:0007669"/>
    <property type="project" value="InterPro"/>
</dbReference>
<sequence>MGVLSFIINYGILSFVSILTYVLFKRILRHPKGFKYLCKYYMVKWKISRHQQKCKNAVKQLGNKLDTEIRISTTKTMDSQYFYGMDESGNSLHFKLHIGVNSTAEAGVHLRLKDGRTYVFPGAGAVRATNLPRDCWKMAGFDLETLEPFRKIRITFNGLLRNASCEDFEKIEHVRFNLIFTCLSSPFYIPQDVRSTFYAESAAEQRSDDNQCSNLLGFEYFGTMKGFIKTETDQEALVVNLPATRIRHKGIAERFTVKKSLRLIVFDEYGNLFNIAMKTFKNGHRLDYGFAYLSNEKRYPVKLSKFLDFDGVAALPGAIKMEVSVHRRHYRLVVYLKKKETLKSSRESTFGYEYYTIPADCLINGTFTGKAVVEYYKECEGDEIYTISKKLVPKTADKLPQKLIVDLNEEDSQILDLTGGKGNSLGLISSLQSDLFTIPPGFVVTVIAYRSNIANDSQLAAAISQLDAICCGRAEGDLEETCKEVTSRIRNAAITSELQRCIIDKLQEYSDESDYLGWAVRSSAIGEDSDELSSAGQNETFLGCRDRTEVLTALSACWASLYAFQSVLYRWKHGLPVVADMAVVVQKLVRSDSAGVLFTCHPTTSNPSQMVVTSNFGLGETVVSGESDPDTFVLNRTWDGKICLIDKALGAKNKVIRAAGDGVEETTGDGSAWSISDRQAVRLGKVGLVLEEAFGNHRDVEWAFREDKLFLLQSRAVTTLTSWSDVELAHEMDSPTRSTHYVYTTANVKEVMPNAVAALSHSTSIKCADWAVQRFAQLNFDPMSMKGMITHQHNVLLDVVISIHKNLRRDVHVSSTIVDLAIFGHPVLDEAINESALKRMGASSLWFQMAEPLRVMSNDWRDLVGLSKRLVDGLDLDLSIDDDPSANYRKIDGSFEDIVEVCTCHSKTSAVSVFYQIIAMNVLLEGKTELTEEHLSDFAAILSSCEDVVSAEVPKYVEEVAGLIKRAGCEGRFLEIEANRGVDWLRENCRPAFDLLEEFLAKHGHRNLGEFELMEKSWKEDPSVVVQMIKANVTAQRTKKVQHSLEEIIRGLKSPRKKLSRFIIHFLVKKIRKSVGVREQTKSEMIRAFDRLRRAYRVLAKQMVMNGYLPSEDLIYHLTHTEIGTVLAGRSPSLITKATRRQKLYPKWNKLRFPEIMFGDPRPDAEDDRFPSHHRTSSDLCKGTTVCGGVAEGRACVINSLGDIHLLQTGDVLVTYSTDIGWSPYFPMLSGVVTELGGLVSHGAVVAREYGLPCIVGVKNATKRFTTGDTVRLNADKGEIGRI</sequence>
<dbReference type="Gene3D" id="3.50.30.10">
    <property type="entry name" value="Phosphohistidine domain"/>
    <property type="match status" value="1"/>
</dbReference>
<dbReference type="Pfam" id="PF00391">
    <property type="entry name" value="PEP-utilizers"/>
    <property type="match status" value="1"/>
</dbReference>
<evidence type="ECO:0000256" key="1">
    <source>
        <dbReference type="ARBA" id="ARBA00007837"/>
    </source>
</evidence>